<organism evidence="3 4">
    <name type="scientific">Lasius niger</name>
    <name type="common">Black garden ant</name>
    <dbReference type="NCBI Taxonomy" id="67767"/>
    <lineage>
        <taxon>Eukaryota</taxon>
        <taxon>Metazoa</taxon>
        <taxon>Ecdysozoa</taxon>
        <taxon>Arthropoda</taxon>
        <taxon>Hexapoda</taxon>
        <taxon>Insecta</taxon>
        <taxon>Pterygota</taxon>
        <taxon>Neoptera</taxon>
        <taxon>Endopterygota</taxon>
        <taxon>Hymenoptera</taxon>
        <taxon>Apocrita</taxon>
        <taxon>Aculeata</taxon>
        <taxon>Formicoidea</taxon>
        <taxon>Formicidae</taxon>
        <taxon>Formicinae</taxon>
        <taxon>Lasius</taxon>
        <taxon>Lasius</taxon>
    </lineage>
</organism>
<dbReference type="EMBL" id="LBMM01014965">
    <property type="protein sequence ID" value="KMQ84980.1"/>
    <property type="molecule type" value="Genomic_DNA"/>
</dbReference>
<dbReference type="InterPro" id="IPR048367">
    <property type="entry name" value="TNP-like_RNaseH_C"/>
</dbReference>
<evidence type="ECO:0000259" key="1">
    <source>
        <dbReference type="Pfam" id="PF21787"/>
    </source>
</evidence>
<dbReference type="PANTHER" id="PTHR47577">
    <property type="entry name" value="THAP DOMAIN-CONTAINING PROTEIN 6"/>
    <property type="match status" value="1"/>
</dbReference>
<dbReference type="PaxDb" id="67767-A0A0J7MX03"/>
<feature type="domain" description="Transposable element P transposase-like RNase H C-terminal" evidence="2">
    <location>
        <begin position="114"/>
        <end position="139"/>
    </location>
</feature>
<dbReference type="Pfam" id="PF21789">
    <property type="entry name" value="TNP-like_RNaseH_C"/>
    <property type="match status" value="1"/>
</dbReference>
<dbReference type="Proteomes" id="UP000036403">
    <property type="component" value="Unassembled WGS sequence"/>
</dbReference>
<dbReference type="PANTHER" id="PTHR47577:SF2">
    <property type="entry name" value="THAP DOMAIN CONTAINING 9"/>
    <property type="match status" value="1"/>
</dbReference>
<dbReference type="Pfam" id="PF21787">
    <property type="entry name" value="TNP-like_RNaseH_N"/>
    <property type="match status" value="1"/>
</dbReference>
<reference evidence="3 4" key="1">
    <citation type="submission" date="2015-04" db="EMBL/GenBank/DDBJ databases">
        <title>Lasius niger genome sequencing.</title>
        <authorList>
            <person name="Konorov E.A."/>
            <person name="Nikitin M.A."/>
            <person name="Kirill M.V."/>
            <person name="Chang P."/>
        </authorList>
    </citation>
    <scope>NUCLEOTIDE SEQUENCE [LARGE SCALE GENOMIC DNA]</scope>
    <source>
        <tissue evidence="3">Whole</tissue>
    </source>
</reference>
<protein>
    <submittedName>
        <fullName evidence="3">Transposable element p transposase</fullName>
    </submittedName>
</protein>
<evidence type="ECO:0000313" key="3">
    <source>
        <dbReference type="EMBL" id="KMQ84980.1"/>
    </source>
</evidence>
<dbReference type="InterPro" id="IPR048365">
    <property type="entry name" value="TNP-like_RNaseH_N"/>
</dbReference>
<accession>A0A0J7MX03</accession>
<sequence length="285" mass="32553">MTIKSYEEYSFKLDQIEGLVDLGPLGRTHETAKHVFVFCLDSINARNPWRQPLAYFLSGTDFVEWCSKWSISPNRLSKILCLKGFSLTVKAILGIYKELAKRYEEFELATGLCNQDSAEHLFSKLRQRGGFNPNPTARMVRLSLRHIISTGYIPTSDKGNVQCPEAQFLINSPSHLVKTLEDSLSANHTVVQSDANSEDESFVEDTQFLEEYDNVRDAENVESLNIYDQNAVAFFAGYIARRSVAKTKCDNCRNYMMKTPMDNVTENEMYIEYREYPNADEDAPT</sequence>
<proteinExistence type="predicted"/>
<gene>
    <name evidence="3" type="ORF">RF55_16782</name>
</gene>
<dbReference type="OrthoDB" id="8059068at2759"/>
<feature type="domain" description="Transposable element P transposase-like RNase H" evidence="1">
    <location>
        <begin position="1"/>
        <end position="58"/>
    </location>
</feature>
<name>A0A0J7MX03_LASNI</name>
<evidence type="ECO:0000313" key="4">
    <source>
        <dbReference type="Proteomes" id="UP000036403"/>
    </source>
</evidence>
<evidence type="ECO:0000259" key="2">
    <source>
        <dbReference type="Pfam" id="PF21789"/>
    </source>
</evidence>
<keyword evidence="4" id="KW-1185">Reference proteome</keyword>
<comment type="caution">
    <text evidence="3">The sequence shown here is derived from an EMBL/GenBank/DDBJ whole genome shotgun (WGS) entry which is preliminary data.</text>
</comment>
<dbReference type="AlphaFoldDB" id="A0A0J7MX03"/>
<feature type="non-terminal residue" evidence="3">
    <location>
        <position position="285"/>
    </location>
</feature>